<protein>
    <submittedName>
        <fullName evidence="1">15675_t:CDS:1</fullName>
    </submittedName>
</protein>
<evidence type="ECO:0000313" key="1">
    <source>
        <dbReference type="EMBL" id="CAG8756029.1"/>
    </source>
</evidence>
<organism evidence="1 2">
    <name type="scientific">Dentiscutata heterogama</name>
    <dbReference type="NCBI Taxonomy" id="1316150"/>
    <lineage>
        <taxon>Eukaryota</taxon>
        <taxon>Fungi</taxon>
        <taxon>Fungi incertae sedis</taxon>
        <taxon>Mucoromycota</taxon>
        <taxon>Glomeromycotina</taxon>
        <taxon>Glomeromycetes</taxon>
        <taxon>Diversisporales</taxon>
        <taxon>Gigasporaceae</taxon>
        <taxon>Dentiscutata</taxon>
    </lineage>
</organism>
<feature type="non-terminal residue" evidence="1">
    <location>
        <position position="43"/>
    </location>
</feature>
<name>A0ACA9QNB0_9GLOM</name>
<sequence>MPTTTAIQIHIDINTINVLSVQPTPCLYYKEQDFTTKANATYQ</sequence>
<evidence type="ECO:0000313" key="2">
    <source>
        <dbReference type="Proteomes" id="UP000789702"/>
    </source>
</evidence>
<comment type="caution">
    <text evidence="1">The sequence shown here is derived from an EMBL/GenBank/DDBJ whole genome shotgun (WGS) entry which is preliminary data.</text>
</comment>
<reference evidence="1" key="1">
    <citation type="submission" date="2021-06" db="EMBL/GenBank/DDBJ databases">
        <authorList>
            <person name="Kallberg Y."/>
            <person name="Tangrot J."/>
            <person name="Rosling A."/>
        </authorList>
    </citation>
    <scope>NUCLEOTIDE SEQUENCE</scope>
    <source>
        <strain evidence="1">IL203A</strain>
    </source>
</reference>
<gene>
    <name evidence="1" type="ORF">DHETER_LOCUS14953</name>
</gene>
<proteinExistence type="predicted"/>
<dbReference type="Proteomes" id="UP000789702">
    <property type="component" value="Unassembled WGS sequence"/>
</dbReference>
<accession>A0ACA9QNB0</accession>
<dbReference type="EMBL" id="CAJVPU010048669">
    <property type="protein sequence ID" value="CAG8756029.1"/>
    <property type="molecule type" value="Genomic_DNA"/>
</dbReference>
<keyword evidence="2" id="KW-1185">Reference proteome</keyword>